<dbReference type="Pfam" id="PF02518">
    <property type="entry name" value="HATPase_c"/>
    <property type="match status" value="1"/>
</dbReference>
<feature type="domain" description="Phytochrome chromophore attachment site" evidence="11">
    <location>
        <begin position="146"/>
        <end position="293"/>
    </location>
</feature>
<dbReference type="GO" id="GO:0000155">
    <property type="term" value="F:phosphorelay sensor kinase activity"/>
    <property type="evidence" value="ECO:0007669"/>
    <property type="project" value="InterPro"/>
</dbReference>
<dbReference type="OrthoDB" id="9766459at2"/>
<reference evidence="13 14" key="1">
    <citation type="journal article" date="2011" name="J. Bacteriol.">
        <title>Genome sequence of the algicidal bacterium Kordia algicida OT-1.</title>
        <authorList>
            <person name="Lee H.S."/>
            <person name="Kang S.G."/>
            <person name="Kwon K.K."/>
            <person name="Lee J.H."/>
            <person name="Kim S.J."/>
        </authorList>
    </citation>
    <scope>NUCLEOTIDE SEQUENCE [LARGE SCALE GENOMIC DNA]</scope>
    <source>
        <strain evidence="13 14">OT-1</strain>
    </source>
</reference>
<sequence length="753" mass="86399">MEYKNITNQDVVNLENCEDEPIHIPGRIQPHGFLISVKSATDVVNVCSENIHDYLRFTHEDVLGKNIAKLFNDDFLKAYKSFKEDTATSHKEFNFSFDDTLFSICIHLSDQHIIIEGEPTENQFGQDRRLYNSSKQLLGYIQDTLTLKELCDSVAKALKEITEYDRVMIYRFDADYNGEVFAESKEDHLEPFLGLHYPHTDIPAQARQLYIKNHLRIVGDVNYKSVPLYTHNSSAVNTLDLSLSVLRSVSPIHIEYLQNMGVGATLTVSLIHKGKLWGLIACHHYSPKYLSQEIRNTVTLHGHFITSQIDIRILNEEYEIARKANLAVDTLTTKNLNFHRNSLKELFAEDAIIQLCNSCGVSLSVDGKMHSKGDTPSDIEVNLLGDILFDFSRNKHFSTSELSRITSDIVSIVEKFPGINYYSLGDEHNYIIWYRYPTLKEINWAGDPSKSIVKKEQRLSPRKSFEKFTESVKNTSKPWLEAELAASSSFTNFLINHLRSIRTNEEKEKQKKLSEILKQANAELENINWISTHDLQEPLRKIRMMASTLLTRSDQNLLSDKVIDRITRMQSSAERMQTLMDDILKYTKTNNIETPDLETVNLNKLLPQIKESIYDTLVDAEASLEIKSLPIIKGIPFLLRQLFLNIIYNSIKFRKPNELPIITIHTITEERNEINQNGAFHIVEISDNGIGFNNEYKEKIFKIFSRLNSKTDYEGSGIGLALCKKIMIKHHGLIDAVGERNKGAKIRLYFSKI</sequence>
<dbReference type="Pfam" id="PF08446">
    <property type="entry name" value="PAS_2"/>
    <property type="match status" value="1"/>
</dbReference>
<dbReference type="AlphaFoldDB" id="A9E8J4"/>
<dbReference type="PANTHER" id="PTHR43304:SF1">
    <property type="entry name" value="PAC DOMAIN-CONTAINING PROTEIN"/>
    <property type="match status" value="1"/>
</dbReference>
<dbReference type="InterPro" id="IPR029016">
    <property type="entry name" value="GAF-like_dom_sf"/>
</dbReference>
<keyword evidence="8 13" id="KW-0418">Kinase</keyword>
<dbReference type="Gene3D" id="1.10.287.130">
    <property type="match status" value="1"/>
</dbReference>
<dbReference type="SMART" id="SM00387">
    <property type="entry name" value="HATPase_c"/>
    <property type="match status" value="1"/>
</dbReference>
<evidence type="ECO:0000256" key="3">
    <source>
        <dbReference type="ARBA" id="ARBA00012438"/>
    </source>
</evidence>
<dbReference type="PRINTS" id="PR01033">
    <property type="entry name" value="PHYTOCHROME"/>
</dbReference>
<dbReference type="EC" id="2.7.13.3" evidence="3"/>
<dbReference type="GO" id="GO:0009881">
    <property type="term" value="F:photoreceptor activity"/>
    <property type="evidence" value="ECO:0007669"/>
    <property type="project" value="UniProtKB-KW"/>
</dbReference>
<evidence type="ECO:0000256" key="4">
    <source>
        <dbReference type="ARBA" id="ARBA00022543"/>
    </source>
</evidence>
<dbReference type="InterPro" id="IPR013515">
    <property type="entry name" value="Phytochrome_cen-reg"/>
</dbReference>
<dbReference type="CDD" id="cd00082">
    <property type="entry name" value="HisKA"/>
    <property type="match status" value="1"/>
</dbReference>
<dbReference type="InterPro" id="IPR003594">
    <property type="entry name" value="HATPase_dom"/>
</dbReference>
<evidence type="ECO:0000313" key="14">
    <source>
        <dbReference type="Proteomes" id="UP000002945"/>
    </source>
</evidence>
<accession>A9E8J4</accession>
<comment type="catalytic activity">
    <reaction evidence="1">
        <text>ATP + protein L-histidine = ADP + protein N-phospho-L-histidine.</text>
        <dbReference type="EC" id="2.7.13.3"/>
    </reaction>
</comment>
<dbReference type="InterPro" id="IPR043150">
    <property type="entry name" value="Phytochrome_PHY_sf"/>
</dbReference>
<dbReference type="Pfam" id="PF01590">
    <property type="entry name" value="GAF"/>
    <property type="match status" value="1"/>
</dbReference>
<dbReference type="GO" id="GO:0006355">
    <property type="term" value="P:regulation of DNA-templated transcription"/>
    <property type="evidence" value="ECO:0007669"/>
    <property type="project" value="InterPro"/>
</dbReference>
<keyword evidence="10" id="KW-0675">Receptor</keyword>
<dbReference type="SUPFAM" id="SSF55785">
    <property type="entry name" value="PYP-like sensor domain (PAS domain)"/>
    <property type="match status" value="1"/>
</dbReference>
<dbReference type="Gene3D" id="3.30.565.10">
    <property type="entry name" value="Histidine kinase-like ATPase, C-terminal domain"/>
    <property type="match status" value="1"/>
</dbReference>
<comment type="similarity">
    <text evidence="2">In the N-terminal section; belongs to the phytochrome family.</text>
</comment>
<dbReference type="SMART" id="SM00065">
    <property type="entry name" value="GAF"/>
    <property type="match status" value="1"/>
</dbReference>
<dbReference type="InterPro" id="IPR016132">
    <property type="entry name" value="Phyto_chromo_attachment"/>
</dbReference>
<dbReference type="GO" id="GO:0009584">
    <property type="term" value="P:detection of visible light"/>
    <property type="evidence" value="ECO:0007669"/>
    <property type="project" value="InterPro"/>
</dbReference>
<keyword evidence="7" id="KW-0808">Transferase</keyword>
<feature type="domain" description="Histidine kinase" evidence="12">
    <location>
        <begin position="530"/>
        <end position="753"/>
    </location>
</feature>
<dbReference type="SUPFAM" id="SSF55781">
    <property type="entry name" value="GAF domain-like"/>
    <property type="match status" value="2"/>
</dbReference>
<dbReference type="PROSITE" id="PS50109">
    <property type="entry name" value="HIS_KIN"/>
    <property type="match status" value="1"/>
</dbReference>
<dbReference type="InterPro" id="IPR001294">
    <property type="entry name" value="Phytochrome"/>
</dbReference>
<dbReference type="InterPro" id="IPR005467">
    <property type="entry name" value="His_kinase_dom"/>
</dbReference>
<dbReference type="Proteomes" id="UP000002945">
    <property type="component" value="Unassembled WGS sequence"/>
</dbReference>
<dbReference type="InterPro" id="IPR052162">
    <property type="entry name" value="Sensor_kinase/Photoreceptor"/>
</dbReference>
<dbReference type="Pfam" id="PF00360">
    <property type="entry name" value="PHY"/>
    <property type="match status" value="1"/>
</dbReference>
<keyword evidence="5" id="KW-0597">Phosphoprotein</keyword>
<dbReference type="PANTHER" id="PTHR43304">
    <property type="entry name" value="PHYTOCHROME-LIKE PROTEIN CPH1"/>
    <property type="match status" value="1"/>
</dbReference>
<keyword evidence="6" id="KW-0716">Sensory transduction</keyword>
<protein>
    <recommendedName>
        <fullName evidence="3">histidine kinase</fullName>
        <ecNumber evidence="3">2.7.13.3</ecNumber>
    </recommendedName>
</protein>
<evidence type="ECO:0000256" key="10">
    <source>
        <dbReference type="ARBA" id="ARBA00023170"/>
    </source>
</evidence>
<dbReference type="SUPFAM" id="SSF47384">
    <property type="entry name" value="Homodimeric domain of signal transducing histidine kinase"/>
    <property type="match status" value="1"/>
</dbReference>
<dbReference type="STRING" id="391587.KAOT1_01090"/>
<dbReference type="Gene3D" id="3.30.450.20">
    <property type="entry name" value="PAS domain"/>
    <property type="match status" value="1"/>
</dbReference>
<dbReference type="InterPro" id="IPR036890">
    <property type="entry name" value="HATPase_C_sf"/>
</dbReference>
<evidence type="ECO:0000313" key="13">
    <source>
        <dbReference type="EMBL" id="EDP94778.1"/>
    </source>
</evidence>
<dbReference type="eggNOG" id="COG4251">
    <property type="taxonomic scope" value="Bacteria"/>
</dbReference>
<keyword evidence="14" id="KW-1185">Reference proteome</keyword>
<dbReference type="InterPro" id="IPR036097">
    <property type="entry name" value="HisK_dim/P_sf"/>
</dbReference>
<dbReference type="InterPro" id="IPR035965">
    <property type="entry name" value="PAS-like_dom_sf"/>
</dbReference>
<evidence type="ECO:0000256" key="5">
    <source>
        <dbReference type="ARBA" id="ARBA00022553"/>
    </source>
</evidence>
<dbReference type="InterPro" id="IPR013654">
    <property type="entry name" value="PAS_2"/>
</dbReference>
<proteinExistence type="inferred from homology"/>
<evidence type="ECO:0000259" key="12">
    <source>
        <dbReference type="PROSITE" id="PS50109"/>
    </source>
</evidence>
<evidence type="ECO:0000256" key="2">
    <source>
        <dbReference type="ARBA" id="ARBA00006402"/>
    </source>
</evidence>
<dbReference type="Gene3D" id="3.30.450.270">
    <property type="match status" value="1"/>
</dbReference>
<evidence type="ECO:0000256" key="7">
    <source>
        <dbReference type="ARBA" id="ARBA00022679"/>
    </source>
</evidence>
<dbReference type="RefSeq" id="WP_007092794.1">
    <property type="nucleotide sequence ID" value="NZ_CP142125.1"/>
</dbReference>
<evidence type="ECO:0000256" key="9">
    <source>
        <dbReference type="ARBA" id="ARBA00022991"/>
    </source>
</evidence>
<evidence type="ECO:0000259" key="11">
    <source>
        <dbReference type="PROSITE" id="PS50046"/>
    </source>
</evidence>
<comment type="caution">
    <text evidence="13">The sequence shown here is derived from an EMBL/GenBank/DDBJ whole genome shotgun (WGS) entry which is preliminary data.</text>
</comment>
<evidence type="ECO:0000256" key="8">
    <source>
        <dbReference type="ARBA" id="ARBA00022777"/>
    </source>
</evidence>
<gene>
    <name evidence="13" type="ORF">KAOT1_01090</name>
</gene>
<dbReference type="InterPro" id="IPR003661">
    <property type="entry name" value="HisK_dim/P_dom"/>
</dbReference>
<keyword evidence="9" id="KW-0157">Chromophore</keyword>
<dbReference type="SUPFAM" id="SSF55874">
    <property type="entry name" value="ATPase domain of HSP90 chaperone/DNA topoisomerase II/histidine kinase"/>
    <property type="match status" value="1"/>
</dbReference>
<evidence type="ECO:0000256" key="1">
    <source>
        <dbReference type="ARBA" id="ARBA00000085"/>
    </source>
</evidence>
<name>A9E8J4_9FLAO</name>
<dbReference type="HOGENOM" id="CLU_000445_50_1_10"/>
<keyword evidence="4" id="KW-0600">Photoreceptor protein</keyword>
<dbReference type="InterPro" id="IPR003018">
    <property type="entry name" value="GAF"/>
</dbReference>
<organism evidence="13 14">
    <name type="scientific">Kordia algicida OT-1</name>
    <dbReference type="NCBI Taxonomy" id="391587"/>
    <lineage>
        <taxon>Bacteria</taxon>
        <taxon>Pseudomonadati</taxon>
        <taxon>Bacteroidota</taxon>
        <taxon>Flavobacteriia</taxon>
        <taxon>Flavobacteriales</taxon>
        <taxon>Flavobacteriaceae</taxon>
        <taxon>Kordia</taxon>
    </lineage>
</organism>
<dbReference type="EMBL" id="ABIB01000013">
    <property type="protein sequence ID" value="EDP94778.1"/>
    <property type="molecule type" value="Genomic_DNA"/>
</dbReference>
<evidence type="ECO:0000256" key="6">
    <source>
        <dbReference type="ARBA" id="ARBA00022606"/>
    </source>
</evidence>
<dbReference type="Gene3D" id="3.30.450.40">
    <property type="match status" value="1"/>
</dbReference>
<dbReference type="PROSITE" id="PS50046">
    <property type="entry name" value="PHYTOCHROME_2"/>
    <property type="match status" value="1"/>
</dbReference>